<dbReference type="Proteomes" id="UP001254608">
    <property type="component" value="Unassembled WGS sequence"/>
</dbReference>
<protein>
    <submittedName>
        <fullName evidence="1">Uncharacterized protein</fullName>
    </submittedName>
</protein>
<organism evidence="1 2">
    <name type="scientific">Banduia mediterranea</name>
    <dbReference type="NCBI Taxonomy" id="3075609"/>
    <lineage>
        <taxon>Bacteria</taxon>
        <taxon>Pseudomonadati</taxon>
        <taxon>Pseudomonadota</taxon>
        <taxon>Gammaproteobacteria</taxon>
        <taxon>Nevskiales</taxon>
        <taxon>Algiphilaceae</taxon>
        <taxon>Banduia</taxon>
    </lineage>
</organism>
<sequence>MGNAHAFYLVTTPYHILLALAHIEAESQAATIFLFGRFENSNEYLEALTEAQSLLPRLRVCGRAGWGDRGPTRRAVRAEVARMLDEERPEALFVFNDRNEVAQIALAVVARYGGERTCIEDGSAFYTDWVGPPASRWVSWRKRMLMSRSWQPIQVLGTHMLTQRVLALRPESVRPELEGRVEALDVDLLRSPVLRHFSHEVVRRRVGGEESSIPSCPNLLILPPLDVDGRWASSLLQFISVMPAVRTAVKYHPREPSRDPVGLLDHGVEIPRYLAVELLYLLWGRTPEVVIGDGRSTPLLTASMFNPDCDVIGLYSGDRPYHADAFEALGIRFQSTA</sequence>
<dbReference type="EMBL" id="JAVRIC010000022">
    <property type="protein sequence ID" value="MDT0498464.1"/>
    <property type="molecule type" value="Genomic_DNA"/>
</dbReference>
<accession>A0ABU2WLF9</accession>
<evidence type="ECO:0000313" key="1">
    <source>
        <dbReference type="EMBL" id="MDT0498464.1"/>
    </source>
</evidence>
<keyword evidence="2" id="KW-1185">Reference proteome</keyword>
<proteinExistence type="predicted"/>
<comment type="caution">
    <text evidence="1">The sequence shown here is derived from an EMBL/GenBank/DDBJ whole genome shotgun (WGS) entry which is preliminary data.</text>
</comment>
<dbReference type="RefSeq" id="WP_311365877.1">
    <property type="nucleotide sequence ID" value="NZ_JAVRIC010000022.1"/>
</dbReference>
<name>A0ABU2WLF9_9GAMM</name>
<reference evidence="1 2" key="1">
    <citation type="submission" date="2023-09" db="EMBL/GenBank/DDBJ databases">
        <authorList>
            <person name="Rey-Velasco X."/>
        </authorList>
    </citation>
    <scope>NUCLEOTIDE SEQUENCE [LARGE SCALE GENOMIC DNA]</scope>
    <source>
        <strain evidence="1 2">W345</strain>
    </source>
</reference>
<gene>
    <name evidence="1" type="ORF">RM530_14015</name>
</gene>
<evidence type="ECO:0000313" key="2">
    <source>
        <dbReference type="Proteomes" id="UP001254608"/>
    </source>
</evidence>